<dbReference type="SUPFAM" id="SSF103247">
    <property type="entry name" value="TT1751-like"/>
    <property type="match status" value="1"/>
</dbReference>
<dbReference type="Pfam" id="PF03625">
    <property type="entry name" value="DUF302"/>
    <property type="match status" value="1"/>
</dbReference>
<proteinExistence type="predicted"/>
<dbReference type="PIRSF" id="PIRSF021774">
    <property type="entry name" value="UCP021774"/>
    <property type="match status" value="1"/>
</dbReference>
<feature type="domain" description="DUF302" evidence="1">
    <location>
        <begin position="39"/>
        <end position="99"/>
    </location>
</feature>
<dbReference type="InterPro" id="IPR035923">
    <property type="entry name" value="TT1751-like_sf"/>
</dbReference>
<comment type="caution">
    <text evidence="2">The sequence shown here is derived from an EMBL/GenBank/DDBJ whole genome shotgun (WGS) entry which is preliminary data.</text>
</comment>
<dbReference type="AlphaFoldDB" id="A0A8T4KWZ0"/>
<reference evidence="2" key="1">
    <citation type="submission" date="2021-03" db="EMBL/GenBank/DDBJ databases">
        <authorList>
            <person name="Jaffe A."/>
        </authorList>
    </citation>
    <scope>NUCLEOTIDE SEQUENCE</scope>
    <source>
        <strain evidence="2">RIFCSPLOWO2_01_FULL_43_13</strain>
    </source>
</reference>
<sequence>MDVNDFAYIVETEKSFDEAVVSVRKAVESKGWAIFQVYDYKEILAAKGFSQKPLKIIEICSGKYANQFLNKNRLASICMPCKINVFEENGKVKIASMKPGMMPEFFPEISRQEALEVEKDIKEIIDNAGL</sequence>
<evidence type="ECO:0000313" key="2">
    <source>
        <dbReference type="EMBL" id="MBS3058534.1"/>
    </source>
</evidence>
<accession>A0A8T4KWZ0</accession>
<organism evidence="2 3">
    <name type="scientific">Candidatus Iainarchaeum sp</name>
    <dbReference type="NCBI Taxonomy" id="3101447"/>
    <lineage>
        <taxon>Archaea</taxon>
        <taxon>Candidatus Iainarchaeota</taxon>
        <taxon>Candidatus Iainarchaeia</taxon>
        <taxon>Candidatus Iainarchaeales</taxon>
        <taxon>Candidatus Iainarchaeaceae</taxon>
        <taxon>Candidatus Iainarchaeum</taxon>
    </lineage>
</organism>
<dbReference type="EMBL" id="JAGVWB010000028">
    <property type="protein sequence ID" value="MBS3058534.1"/>
    <property type="molecule type" value="Genomic_DNA"/>
</dbReference>
<dbReference type="InterPro" id="IPR005180">
    <property type="entry name" value="DUF302"/>
</dbReference>
<evidence type="ECO:0000313" key="3">
    <source>
        <dbReference type="Proteomes" id="UP000680185"/>
    </source>
</evidence>
<dbReference type="PANTHER" id="PTHR38342:SF1">
    <property type="entry name" value="SLR5037 PROTEIN"/>
    <property type="match status" value="1"/>
</dbReference>
<dbReference type="Proteomes" id="UP000680185">
    <property type="component" value="Unassembled WGS sequence"/>
</dbReference>
<dbReference type="Gene3D" id="3.30.310.70">
    <property type="entry name" value="TT1751-like domain"/>
    <property type="match status" value="1"/>
</dbReference>
<dbReference type="InterPro" id="IPR016796">
    <property type="entry name" value="UCP021774"/>
</dbReference>
<dbReference type="CDD" id="cd14797">
    <property type="entry name" value="DUF302"/>
    <property type="match status" value="1"/>
</dbReference>
<reference evidence="2" key="2">
    <citation type="submission" date="2021-05" db="EMBL/GenBank/DDBJ databases">
        <title>Protein family content uncovers lineage relationships and bacterial pathway maintenance mechanisms in DPANN archaea.</title>
        <authorList>
            <person name="Castelle C.J."/>
            <person name="Meheust R."/>
            <person name="Jaffe A.L."/>
            <person name="Seitz K."/>
            <person name="Gong X."/>
            <person name="Baker B.J."/>
            <person name="Banfield J.F."/>
        </authorList>
    </citation>
    <scope>NUCLEOTIDE SEQUENCE</scope>
    <source>
        <strain evidence="2">RIFCSPLOWO2_01_FULL_43_13</strain>
    </source>
</reference>
<gene>
    <name evidence="2" type="ORF">J4478_03990</name>
</gene>
<name>A0A8T4KWZ0_9ARCH</name>
<protein>
    <submittedName>
        <fullName evidence="2">DUF302 domain-containing protein</fullName>
    </submittedName>
</protein>
<dbReference type="PANTHER" id="PTHR38342">
    <property type="entry name" value="SLR5037 PROTEIN"/>
    <property type="match status" value="1"/>
</dbReference>
<evidence type="ECO:0000259" key="1">
    <source>
        <dbReference type="Pfam" id="PF03625"/>
    </source>
</evidence>